<keyword evidence="2" id="KW-1185">Reference proteome</keyword>
<name>A0ACB8CD02_DERSI</name>
<sequence length="210" mass="22792">METLRMCGDDYVPFGNRVSYPDSGQPFKDKCEIELRQIKCSLKFADECLKGVPKTAAFITLNAAEDYTGAACTVGTETNEEFRKVIGCVNSVGTQVNACMRSLKRDLQRSIVKAPTKDVIYHTCCSYGDAEGCIHQALTPCNGVGADEYVSRLLSDVLGGTLELVCGNYTVNSDACKARPKLPQLGPDDRTSENFVELIIGAANTIGRKD</sequence>
<gene>
    <name evidence="1" type="ORF">HPB49_002659</name>
</gene>
<organism evidence="1 2">
    <name type="scientific">Dermacentor silvarum</name>
    <name type="common">Tick</name>
    <dbReference type="NCBI Taxonomy" id="543639"/>
    <lineage>
        <taxon>Eukaryota</taxon>
        <taxon>Metazoa</taxon>
        <taxon>Ecdysozoa</taxon>
        <taxon>Arthropoda</taxon>
        <taxon>Chelicerata</taxon>
        <taxon>Arachnida</taxon>
        <taxon>Acari</taxon>
        <taxon>Parasitiformes</taxon>
        <taxon>Ixodida</taxon>
        <taxon>Ixodoidea</taxon>
        <taxon>Ixodidae</taxon>
        <taxon>Rhipicephalinae</taxon>
        <taxon>Dermacentor</taxon>
    </lineage>
</organism>
<evidence type="ECO:0000313" key="1">
    <source>
        <dbReference type="EMBL" id="KAH7940628.1"/>
    </source>
</evidence>
<evidence type="ECO:0000313" key="2">
    <source>
        <dbReference type="Proteomes" id="UP000821865"/>
    </source>
</evidence>
<proteinExistence type="predicted"/>
<accession>A0ACB8CD02</accession>
<protein>
    <submittedName>
        <fullName evidence="1">Uncharacterized protein</fullName>
    </submittedName>
</protein>
<dbReference type="EMBL" id="CM023476">
    <property type="protein sequence ID" value="KAH7940628.1"/>
    <property type="molecule type" value="Genomic_DNA"/>
</dbReference>
<comment type="caution">
    <text evidence="1">The sequence shown here is derived from an EMBL/GenBank/DDBJ whole genome shotgun (WGS) entry which is preliminary data.</text>
</comment>
<reference evidence="1" key="1">
    <citation type="submission" date="2020-05" db="EMBL/GenBank/DDBJ databases">
        <title>Large-scale comparative analyses of tick genomes elucidate their genetic diversity and vector capacities.</title>
        <authorList>
            <person name="Jia N."/>
            <person name="Wang J."/>
            <person name="Shi W."/>
            <person name="Du L."/>
            <person name="Sun Y."/>
            <person name="Zhan W."/>
            <person name="Jiang J."/>
            <person name="Wang Q."/>
            <person name="Zhang B."/>
            <person name="Ji P."/>
            <person name="Sakyi L.B."/>
            <person name="Cui X."/>
            <person name="Yuan T."/>
            <person name="Jiang B."/>
            <person name="Yang W."/>
            <person name="Lam T.T.-Y."/>
            <person name="Chang Q."/>
            <person name="Ding S."/>
            <person name="Wang X."/>
            <person name="Zhu J."/>
            <person name="Ruan X."/>
            <person name="Zhao L."/>
            <person name="Wei J."/>
            <person name="Que T."/>
            <person name="Du C."/>
            <person name="Cheng J."/>
            <person name="Dai P."/>
            <person name="Han X."/>
            <person name="Huang E."/>
            <person name="Gao Y."/>
            <person name="Liu J."/>
            <person name="Shao H."/>
            <person name="Ye R."/>
            <person name="Li L."/>
            <person name="Wei W."/>
            <person name="Wang X."/>
            <person name="Wang C."/>
            <person name="Yang T."/>
            <person name="Huo Q."/>
            <person name="Li W."/>
            <person name="Guo W."/>
            <person name="Chen H."/>
            <person name="Zhou L."/>
            <person name="Ni X."/>
            <person name="Tian J."/>
            <person name="Zhou Y."/>
            <person name="Sheng Y."/>
            <person name="Liu T."/>
            <person name="Pan Y."/>
            <person name="Xia L."/>
            <person name="Li J."/>
            <person name="Zhao F."/>
            <person name="Cao W."/>
        </authorList>
    </citation>
    <scope>NUCLEOTIDE SEQUENCE</scope>
    <source>
        <strain evidence="1">Dsil-2018</strain>
    </source>
</reference>
<dbReference type="Proteomes" id="UP000821865">
    <property type="component" value="Chromosome 7"/>
</dbReference>